<evidence type="ECO:0000313" key="8">
    <source>
        <dbReference type="Proteomes" id="UP001377573"/>
    </source>
</evidence>
<feature type="domain" description="D-isomer specific 2-hydroxyacid dehydrogenase NAD-binding" evidence="6">
    <location>
        <begin position="156"/>
        <end position="297"/>
    </location>
</feature>
<comment type="similarity">
    <text evidence="1 4">Belongs to the D-isomer specific 2-hydroxyacid dehydrogenase family.</text>
</comment>
<evidence type="ECO:0000256" key="2">
    <source>
        <dbReference type="ARBA" id="ARBA00023002"/>
    </source>
</evidence>
<accession>A0ABZ2HRX7</accession>
<dbReference type="RefSeq" id="WP_303709897.1">
    <property type="nucleotide sequence ID" value="NZ_CP146240.1"/>
</dbReference>
<dbReference type="InterPro" id="IPR006139">
    <property type="entry name" value="D-isomer_2_OHA_DH_cat_dom"/>
</dbReference>
<dbReference type="Pfam" id="PF00389">
    <property type="entry name" value="2-Hacid_dh"/>
    <property type="match status" value="1"/>
</dbReference>
<dbReference type="PANTHER" id="PTHR10996:SF178">
    <property type="entry name" value="2-HYDROXYACID DEHYDROGENASE YGL185C-RELATED"/>
    <property type="match status" value="1"/>
</dbReference>
<keyword evidence="3" id="KW-0520">NAD</keyword>
<dbReference type="Pfam" id="PF02826">
    <property type="entry name" value="2-Hacid_dh_C"/>
    <property type="match status" value="1"/>
</dbReference>
<keyword evidence="2 4" id="KW-0560">Oxidoreductase</keyword>
<dbReference type="Gene3D" id="3.40.50.720">
    <property type="entry name" value="NAD(P)-binding Rossmann-like Domain"/>
    <property type="match status" value="2"/>
</dbReference>
<organism evidence="7 8">
    <name type="scientific">Microbacterium paraoxydans</name>
    <dbReference type="NCBI Taxonomy" id="199592"/>
    <lineage>
        <taxon>Bacteria</taxon>
        <taxon>Bacillati</taxon>
        <taxon>Actinomycetota</taxon>
        <taxon>Actinomycetes</taxon>
        <taxon>Micrococcales</taxon>
        <taxon>Microbacteriaceae</taxon>
        <taxon>Microbacterium</taxon>
    </lineage>
</organism>
<sequence>MTPRPVVLAALSTEAWDLVFDDGRRARLQTLAAPGGPLHAPALDAPTLDDRLAAVEVLVTGWGAPVLDAPLLDRLPRLRAVFHAAGSVRGLVSDAFWERDILLTSAAEANAAPVAEYTLAMILLSGKRALFPLRTADAQHDLRVGPRAGGRIGNLDRTVGIVGFSRIGRRVVDLLRPFPGLQVLVADPYADPEEVAAAGARLVPLDALLPAVDLLSLHAPALPATRRMIGRAQLATLRDGATVLNTARGALLDHDALRVECASGRLDAILDVTDPEPLPPDHPLLHLPNVAVTPHLAGSLGTEAHRLADAALDELEAWVAGRPPRHPVHRADLAHSA</sequence>
<reference evidence="7 8" key="1">
    <citation type="submission" date="2024-02" db="EMBL/GenBank/DDBJ databases">
        <authorList>
            <person name="Alasadi S."/>
            <person name="Hussein S.A."/>
        </authorList>
    </citation>
    <scope>NUCLEOTIDE SEQUENCE [LARGE SCALE GENOMIC DNA]</scope>
    <source>
        <strain evidence="7 8">GJ_SRA_44_2022</strain>
    </source>
</reference>
<dbReference type="Proteomes" id="UP001377573">
    <property type="component" value="Chromosome"/>
</dbReference>
<protein>
    <submittedName>
        <fullName evidence="7">Hydroxyacid dehydrogenase</fullName>
    </submittedName>
</protein>
<evidence type="ECO:0000256" key="3">
    <source>
        <dbReference type="ARBA" id="ARBA00023027"/>
    </source>
</evidence>
<evidence type="ECO:0000256" key="1">
    <source>
        <dbReference type="ARBA" id="ARBA00005854"/>
    </source>
</evidence>
<feature type="domain" description="D-isomer specific 2-hydroxyacid dehydrogenase catalytic" evidence="5">
    <location>
        <begin position="44"/>
        <end position="328"/>
    </location>
</feature>
<dbReference type="EMBL" id="CP146240">
    <property type="protein sequence ID" value="WWS85312.1"/>
    <property type="molecule type" value="Genomic_DNA"/>
</dbReference>
<dbReference type="InterPro" id="IPR006140">
    <property type="entry name" value="D-isomer_DH_NAD-bd"/>
</dbReference>
<evidence type="ECO:0000313" key="7">
    <source>
        <dbReference type="EMBL" id="WWS85312.1"/>
    </source>
</evidence>
<evidence type="ECO:0000256" key="4">
    <source>
        <dbReference type="RuleBase" id="RU003719"/>
    </source>
</evidence>
<dbReference type="InterPro" id="IPR050223">
    <property type="entry name" value="D-isomer_2-hydroxyacid_DH"/>
</dbReference>
<dbReference type="CDD" id="cd12167">
    <property type="entry name" value="2-Hacid_dh_8"/>
    <property type="match status" value="1"/>
</dbReference>
<dbReference type="SUPFAM" id="SSF52283">
    <property type="entry name" value="Formate/glycerate dehydrogenase catalytic domain-like"/>
    <property type="match status" value="1"/>
</dbReference>
<dbReference type="InterPro" id="IPR036291">
    <property type="entry name" value="NAD(P)-bd_dom_sf"/>
</dbReference>
<gene>
    <name evidence="7" type="ORF">V8Z62_03575</name>
</gene>
<keyword evidence="8" id="KW-1185">Reference proteome</keyword>
<evidence type="ECO:0000259" key="6">
    <source>
        <dbReference type="Pfam" id="PF02826"/>
    </source>
</evidence>
<evidence type="ECO:0000259" key="5">
    <source>
        <dbReference type="Pfam" id="PF00389"/>
    </source>
</evidence>
<dbReference type="PANTHER" id="PTHR10996">
    <property type="entry name" value="2-HYDROXYACID DEHYDROGENASE-RELATED"/>
    <property type="match status" value="1"/>
</dbReference>
<dbReference type="SUPFAM" id="SSF51735">
    <property type="entry name" value="NAD(P)-binding Rossmann-fold domains"/>
    <property type="match status" value="1"/>
</dbReference>
<name>A0ABZ2HRX7_9MICO</name>
<proteinExistence type="inferred from homology"/>